<keyword evidence="1" id="KW-0732">Signal</keyword>
<proteinExistence type="predicted"/>
<reference evidence="2 3" key="1">
    <citation type="journal article" date="2017" name="Int. J. Syst. Evol. Microbiol.">
        <title>Marinicauda algicola sp. nov., isolated from a marine red alga Rhodosorus marinus.</title>
        <authorList>
            <person name="Jeong S.E."/>
            <person name="Jeon S.H."/>
            <person name="Chun B.H."/>
            <person name="Kim D.W."/>
            <person name="Jeon C.O."/>
        </authorList>
    </citation>
    <scope>NUCLEOTIDE SEQUENCE [LARGE SCALE GENOMIC DNA]</scope>
    <source>
        <strain evidence="2 3">JCM 31718</strain>
    </source>
</reference>
<keyword evidence="3" id="KW-1185">Reference proteome</keyword>
<dbReference type="AlphaFoldDB" id="A0A4S2H155"/>
<evidence type="ECO:0000256" key="1">
    <source>
        <dbReference type="SAM" id="SignalP"/>
    </source>
</evidence>
<gene>
    <name evidence="2" type="ORF">E5163_09220</name>
</gene>
<dbReference type="EMBL" id="SRXW01000002">
    <property type="protein sequence ID" value="TGY89287.1"/>
    <property type="molecule type" value="Genomic_DNA"/>
</dbReference>
<dbReference type="RefSeq" id="WP_135995827.1">
    <property type="nucleotide sequence ID" value="NZ_CP071057.1"/>
</dbReference>
<feature type="chain" id="PRO_5020826719" evidence="1">
    <location>
        <begin position="21"/>
        <end position="145"/>
    </location>
</feature>
<sequence>MKRVLAAAAVLAASAGMASAQDYSLNPTFGTYALQSGFMPDPQSVQVNAGGSIDASSAISSQCAGMIANAPDVRLNWSGGQFSIFVTSNADTTLVINAADGQWYCNDDWDGLDPRVTLSGSGQYDIWVGTFGGGIAPATVSVTEY</sequence>
<organism evidence="2 3">
    <name type="scientific">Marinicauda algicola</name>
    <dbReference type="NCBI Taxonomy" id="2029849"/>
    <lineage>
        <taxon>Bacteria</taxon>
        <taxon>Pseudomonadati</taxon>
        <taxon>Pseudomonadota</taxon>
        <taxon>Alphaproteobacteria</taxon>
        <taxon>Maricaulales</taxon>
        <taxon>Maricaulaceae</taxon>
        <taxon>Marinicauda</taxon>
    </lineage>
</organism>
<name>A0A4S2H155_9PROT</name>
<evidence type="ECO:0000313" key="3">
    <source>
        <dbReference type="Proteomes" id="UP000308054"/>
    </source>
</evidence>
<accession>A0A4S2H155</accession>
<dbReference type="OrthoDB" id="5973611at2"/>
<protein>
    <submittedName>
        <fullName evidence="2">Peptidase S1</fullName>
    </submittedName>
</protein>
<dbReference type="Proteomes" id="UP000308054">
    <property type="component" value="Unassembled WGS sequence"/>
</dbReference>
<evidence type="ECO:0000313" key="2">
    <source>
        <dbReference type="EMBL" id="TGY89287.1"/>
    </source>
</evidence>
<feature type="signal peptide" evidence="1">
    <location>
        <begin position="1"/>
        <end position="20"/>
    </location>
</feature>
<comment type="caution">
    <text evidence="2">The sequence shown here is derived from an EMBL/GenBank/DDBJ whole genome shotgun (WGS) entry which is preliminary data.</text>
</comment>